<evidence type="ECO:0000259" key="6">
    <source>
        <dbReference type="Pfam" id="PF25574"/>
    </source>
</evidence>
<dbReference type="RefSeq" id="XP_067924539.1">
    <property type="nucleotide sequence ID" value="XM_068063485.1"/>
</dbReference>
<dbReference type="Pfam" id="PF25574">
    <property type="entry name" value="TPR_IMB1"/>
    <property type="match status" value="2"/>
</dbReference>
<keyword evidence="2" id="KW-0813">Transport</keyword>
<keyword evidence="5" id="KW-0653">Protein transport</keyword>
<dbReference type="EMBL" id="MIGC01001437">
    <property type="protein sequence ID" value="PHJ22862.1"/>
    <property type="molecule type" value="Genomic_DNA"/>
</dbReference>
<dbReference type="VEuPathDB" id="ToxoDB:CSUI_003287"/>
<keyword evidence="4" id="KW-0677">Repeat</keyword>
<keyword evidence="3" id="KW-0963">Cytoplasm</keyword>
<evidence type="ECO:0000313" key="8">
    <source>
        <dbReference type="Proteomes" id="UP000221165"/>
    </source>
</evidence>
<dbReference type="GO" id="GO:0005737">
    <property type="term" value="C:cytoplasm"/>
    <property type="evidence" value="ECO:0007669"/>
    <property type="project" value="UniProtKB-SubCell"/>
</dbReference>
<evidence type="ECO:0000256" key="4">
    <source>
        <dbReference type="ARBA" id="ARBA00022737"/>
    </source>
</evidence>
<dbReference type="AlphaFoldDB" id="A0A2C6L5K6"/>
<evidence type="ECO:0000313" key="7">
    <source>
        <dbReference type="EMBL" id="PHJ22862.1"/>
    </source>
</evidence>
<dbReference type="Gene3D" id="1.25.10.10">
    <property type="entry name" value="Leucine-rich Repeat Variant"/>
    <property type="match status" value="1"/>
</dbReference>
<evidence type="ECO:0000256" key="2">
    <source>
        <dbReference type="ARBA" id="ARBA00022448"/>
    </source>
</evidence>
<dbReference type="OrthoDB" id="10263328at2759"/>
<dbReference type="InterPro" id="IPR058584">
    <property type="entry name" value="IMB1_TNPO1-like_TPR"/>
</dbReference>
<dbReference type="InterPro" id="IPR011989">
    <property type="entry name" value="ARM-like"/>
</dbReference>
<feature type="domain" description="Importin subunit beta-1/Transportin-1-like TPR repeats" evidence="6">
    <location>
        <begin position="763"/>
        <end position="956"/>
    </location>
</feature>
<evidence type="ECO:0000256" key="5">
    <source>
        <dbReference type="ARBA" id="ARBA00022927"/>
    </source>
</evidence>
<dbReference type="InterPro" id="IPR016024">
    <property type="entry name" value="ARM-type_fold"/>
</dbReference>
<dbReference type="InterPro" id="IPR040122">
    <property type="entry name" value="Importin_beta"/>
</dbReference>
<comment type="caution">
    <text evidence="7">The sequence shown here is derived from an EMBL/GenBank/DDBJ whole genome shotgun (WGS) entry which is preliminary data.</text>
</comment>
<dbReference type="GO" id="GO:0006606">
    <property type="term" value="P:protein import into nucleus"/>
    <property type="evidence" value="ECO:0007669"/>
    <property type="project" value="InterPro"/>
</dbReference>
<feature type="domain" description="Importin subunit beta-1/Transportin-1-like TPR repeats" evidence="6">
    <location>
        <begin position="521"/>
        <end position="741"/>
    </location>
</feature>
<dbReference type="SUPFAM" id="SSF48371">
    <property type="entry name" value="ARM repeat"/>
    <property type="match status" value="1"/>
</dbReference>
<accession>A0A2C6L5K6</accession>
<name>A0A2C6L5K6_9APIC</name>
<dbReference type="Pfam" id="PF13513">
    <property type="entry name" value="HEAT_EZ"/>
    <property type="match status" value="1"/>
</dbReference>
<reference evidence="7 8" key="1">
    <citation type="journal article" date="2017" name="Int. J. Parasitol.">
        <title>The genome of the protozoan parasite Cystoisospora suis and a reverse vaccinology approach to identify vaccine candidates.</title>
        <authorList>
            <person name="Palmieri N."/>
            <person name="Shrestha A."/>
            <person name="Ruttkowski B."/>
            <person name="Beck T."/>
            <person name="Vogl C."/>
            <person name="Tomley F."/>
            <person name="Blake D.P."/>
            <person name="Joachim A."/>
        </authorList>
    </citation>
    <scope>NUCLEOTIDE SEQUENCE [LARGE SCALE GENOMIC DNA]</scope>
    <source>
        <strain evidence="7 8">Wien I</strain>
    </source>
</reference>
<organism evidence="7 8">
    <name type="scientific">Cystoisospora suis</name>
    <dbReference type="NCBI Taxonomy" id="483139"/>
    <lineage>
        <taxon>Eukaryota</taxon>
        <taxon>Sar</taxon>
        <taxon>Alveolata</taxon>
        <taxon>Apicomplexa</taxon>
        <taxon>Conoidasida</taxon>
        <taxon>Coccidia</taxon>
        <taxon>Eucoccidiorida</taxon>
        <taxon>Eimeriorina</taxon>
        <taxon>Sarcocystidae</taxon>
        <taxon>Cystoisospora</taxon>
    </lineage>
</organism>
<dbReference type="PANTHER" id="PTHR10527">
    <property type="entry name" value="IMPORTIN BETA"/>
    <property type="match status" value="1"/>
</dbReference>
<protein>
    <submittedName>
        <fullName evidence="7">Importin subunit beta</fullName>
    </submittedName>
</protein>
<sequence length="988" mass="105949">MASPSAPPSGAAVGGGDTASLQLMQQLLVSTLDSRQEVRESAEQQLVGARDSDFGLFLVSLARVIDVPLVTDGGAAQEQLLAKQIAAVTFKNCISAKDLTLDQAAADKWRALPDNVRHAMQVQLLAAINTEHVQVANAVCQVLSKIARIELPAGGFPELLPSLLTLVTDATIGPEGGVPEGSLHRKVYGRNALTCLAYLCEEHADIVEETGEDPAEVLSEAHCNNILTAVVQGMKDDDVQLKVAALKALYHALIFSKKNFENQTERTYILQVVLENTKVPQQQVQVAAFECLVKIAEEYYTLLEPYMSGIGPISWDALKSGDDSVCIAAMEFWNTIADVEIDIQQQQADSGLSEGEQADEAALAGIPKNSHIIKQALPFLLPILLNALTDQESEEVDAADSWTSAMAAGTCLGLCAQVVRNDILPPVIQFVSENFASPDWKRREAAVLAFGSVMEGPDTEALKPLVEESFASLVNVLQDSSVAVRDTAAWTLGRIAQFHTPVVLQKLVNADGTAVAEDNSLFAAIVNRLLDQPRVAVNVCWLLHELADHMTLSNETEAGLSGGDKPLVTPLDPLFQKLCDALIQVSERPDADERSLRDAAFNCLGALINNAGESCKPSMLKLLDHFVSQLSQSFMFEANEATRQKQGLLCGVMQILCLRLGSQVQPVAPQIWACLARIFRGSPPANAPPGSVPPLSCSASESITNDALLATSALVNAAGPAAKDFAEDVVCVVASGLENSTGSAAGNSGGGAGAAAATAGSNTTDELQTVRICVELVGDISRALGPAFVPYSERLLAKMYQMLQDPNVERALKPCVMIAVGDAAMTMGGEAFSPYLDLFMTILHQAGNTTYDVGPSNWQLNDDWLWYIHDLREGVLQAYMSIVYSFKEWKLQDLLKPYVNAMLDVVKAVASTSPKMRGVAENAKQAIELVGDLITTYGADLAVHLQRAPFIEQLLQLAGVMGASKESAGEACLEKAKWLRQLMMRYPG</sequence>
<evidence type="ECO:0000256" key="1">
    <source>
        <dbReference type="ARBA" id="ARBA00004496"/>
    </source>
</evidence>
<keyword evidence="8" id="KW-1185">Reference proteome</keyword>
<dbReference type="Pfam" id="PF25786">
    <property type="entry name" value="HEAT_GCN1_C"/>
    <property type="match status" value="1"/>
</dbReference>
<dbReference type="GeneID" id="94426696"/>
<proteinExistence type="predicted"/>
<gene>
    <name evidence="7" type="ORF">CSUI_003287</name>
</gene>
<evidence type="ECO:0000256" key="3">
    <source>
        <dbReference type="ARBA" id="ARBA00022490"/>
    </source>
</evidence>
<comment type="subcellular location">
    <subcellularLocation>
        <location evidence="1">Cytoplasm</location>
    </subcellularLocation>
</comment>
<dbReference type="Proteomes" id="UP000221165">
    <property type="component" value="Unassembled WGS sequence"/>
</dbReference>